<feature type="region of interest" description="Disordered" evidence="1">
    <location>
        <begin position="1"/>
        <end position="24"/>
    </location>
</feature>
<gene>
    <name evidence="2" type="ORF">MOC_5545</name>
</gene>
<proteinExistence type="predicted"/>
<keyword evidence="3" id="KW-1185">Reference proteome</keyword>
<name>A0A089P3E6_9HYPH</name>
<reference evidence="2 3" key="1">
    <citation type="journal article" date="2014" name="PLoS ONE">
        <title>Genome Information of Methylobacterium oryzae, a Plant-Probiotic Methylotroph in the Phyllosphere.</title>
        <authorList>
            <person name="Kwak M.J."/>
            <person name="Jeong H."/>
            <person name="Madhaiyan M."/>
            <person name="Lee Y."/>
            <person name="Sa T.M."/>
            <person name="Oh T.K."/>
            <person name="Kim J.F."/>
        </authorList>
    </citation>
    <scope>NUCLEOTIDE SEQUENCE [LARGE SCALE GENOMIC DNA]</scope>
    <source>
        <strain evidence="2 3">CBMB20</strain>
    </source>
</reference>
<dbReference type="EMBL" id="CP003811">
    <property type="protein sequence ID" value="AIQ93300.1"/>
    <property type="molecule type" value="Genomic_DNA"/>
</dbReference>
<evidence type="ECO:0000313" key="2">
    <source>
        <dbReference type="EMBL" id="AIQ93300.1"/>
    </source>
</evidence>
<dbReference type="AlphaFoldDB" id="A0A089P3E6"/>
<dbReference type="HOGENOM" id="CLU_2423565_0_0_5"/>
<sequence>MAGEATKPPPGRAPGDLDPARAEGEKVGARIDAAFEKLARKMRARADKAHGKLDAATPAEKRAVLLRRYELYADAAAYLEERLVQRGERST</sequence>
<organism evidence="2 3">
    <name type="scientific">Methylobacterium oryzae CBMB20</name>
    <dbReference type="NCBI Taxonomy" id="693986"/>
    <lineage>
        <taxon>Bacteria</taxon>
        <taxon>Pseudomonadati</taxon>
        <taxon>Pseudomonadota</taxon>
        <taxon>Alphaproteobacteria</taxon>
        <taxon>Hyphomicrobiales</taxon>
        <taxon>Methylobacteriaceae</taxon>
        <taxon>Methylobacterium</taxon>
    </lineage>
</organism>
<evidence type="ECO:0000313" key="3">
    <source>
        <dbReference type="Proteomes" id="UP000029492"/>
    </source>
</evidence>
<dbReference type="Proteomes" id="UP000029492">
    <property type="component" value="Chromosome"/>
</dbReference>
<dbReference type="STRING" id="693986.MOC_5545"/>
<protein>
    <submittedName>
        <fullName evidence="2">Protein of unassigned function</fullName>
    </submittedName>
</protein>
<dbReference type="eggNOG" id="ENOG5030002">
    <property type="taxonomic scope" value="Bacteria"/>
</dbReference>
<evidence type="ECO:0000256" key="1">
    <source>
        <dbReference type="SAM" id="MobiDB-lite"/>
    </source>
</evidence>
<dbReference type="RefSeq" id="WP_043389079.1">
    <property type="nucleotide sequence ID" value="NZ_CP003811.1"/>
</dbReference>
<dbReference type="KEGG" id="mor:MOC_5545"/>
<accession>A0A089P3E6</accession>